<dbReference type="InterPro" id="IPR010791">
    <property type="entry name" value="AttH_dom"/>
</dbReference>
<keyword evidence="3" id="KW-0430">Lectin</keyword>
<protein>
    <submittedName>
        <fullName evidence="3">Protein containing Legume lectin, beta chain</fullName>
    </submittedName>
</protein>
<dbReference type="Pfam" id="PF07143">
    <property type="entry name" value="CrtC"/>
    <property type="match status" value="1"/>
</dbReference>
<gene>
    <name evidence="3" type="ORF">UX86_C0026G0003</name>
</gene>
<proteinExistence type="predicted"/>
<evidence type="ECO:0000259" key="2">
    <source>
        <dbReference type="Pfam" id="PF16841"/>
    </source>
</evidence>
<evidence type="ECO:0000313" key="4">
    <source>
        <dbReference type="Proteomes" id="UP000034502"/>
    </source>
</evidence>
<dbReference type="PANTHER" id="PTHR38591">
    <property type="entry name" value="HYDROLASE"/>
    <property type="match status" value="1"/>
</dbReference>
<evidence type="ECO:0000259" key="1">
    <source>
        <dbReference type="Pfam" id="PF07143"/>
    </source>
</evidence>
<dbReference type="InterPro" id="IPR023374">
    <property type="entry name" value="AttH-like_dom_sf"/>
</dbReference>
<feature type="domain" description="Carbohydrate binding module xylan-binding" evidence="2">
    <location>
        <begin position="393"/>
        <end position="482"/>
    </location>
</feature>
<dbReference type="PANTHER" id="PTHR38591:SF1">
    <property type="entry name" value="BLL1000 PROTEIN"/>
    <property type="match status" value="1"/>
</dbReference>
<dbReference type="InterPro" id="IPR031768">
    <property type="entry name" value="CBM60_xylan-bd"/>
</dbReference>
<evidence type="ECO:0000313" key="3">
    <source>
        <dbReference type="EMBL" id="KKU63348.1"/>
    </source>
</evidence>
<name>A0A0G1UB43_9BACT</name>
<dbReference type="GO" id="GO:0030246">
    <property type="term" value="F:carbohydrate binding"/>
    <property type="evidence" value="ECO:0007669"/>
    <property type="project" value="UniProtKB-KW"/>
</dbReference>
<accession>A0A0G1UB43</accession>
<dbReference type="AlphaFoldDB" id="A0A0G1UB43"/>
<dbReference type="EMBL" id="LCNU01000026">
    <property type="protein sequence ID" value="KKU63348.1"/>
    <property type="molecule type" value="Genomic_DNA"/>
</dbReference>
<dbReference type="SUPFAM" id="SSF159245">
    <property type="entry name" value="AttH-like"/>
    <property type="match status" value="1"/>
</dbReference>
<sequence length="515" mass="56717">MPRKTGRFVKRFPVLPILGLAAVLALSAIIPAVNLTQKKAKAAAAVFFPGDHGQHTNYLAEWWYLNLLVRTTKTNGTDEKDLGHVISFSRIAGNKGLLSSRYDNNTKSFKESTNTGGSLTVSLLSGKYMLVKYANGLIAATLEEKPPGADRKKIYKLTGKTGEIGTFDLTMKERTVVSTGFNTPLLWGGTTGNCRGKIPVFGGDDTFYYSIPDLDITGTITDIDGAARAVKAGKAWIDHQWFNTLPPGDWKGHYWTGMHLTNSGSIYDTAPHQAVGFVTQIYNSGPRYTYWVKRNTDGTNECGTGGRATINSYGTTNYPSSWKFELNKSNNMFLQMSGISFSDNQIFKPPSGPQFFEPAAYYSGSINGKTFTGLGFFETHLNKSTAITKNNSTVTLRAYGTPGGGIYPNMDILVDNIKVKTFTVTGAFADYVYTHPFAVDGEQIKVRLPNDYFVPPQDRNLRVDKMTINGRVYQTEANNTLSTGTLTSDTGCAPGFKLSEWLHCNGYFHYLANYY</sequence>
<dbReference type="Pfam" id="PF16841">
    <property type="entry name" value="CBM60"/>
    <property type="match status" value="1"/>
</dbReference>
<dbReference type="STRING" id="1618364.UX86_C0026G0003"/>
<reference evidence="3 4" key="1">
    <citation type="journal article" date="2015" name="Nature">
        <title>rRNA introns, odd ribosomes, and small enigmatic genomes across a large radiation of phyla.</title>
        <authorList>
            <person name="Brown C.T."/>
            <person name="Hug L.A."/>
            <person name="Thomas B.C."/>
            <person name="Sharon I."/>
            <person name="Castelle C.J."/>
            <person name="Singh A."/>
            <person name="Wilkins M.J."/>
            <person name="Williams K.H."/>
            <person name="Banfield J.F."/>
        </authorList>
    </citation>
    <scope>NUCLEOTIDE SEQUENCE [LARGE SCALE GENOMIC DNA]</scope>
</reference>
<organism evidence="3 4">
    <name type="scientific">Candidatus Amesbacteria bacterium GW2011_GWC1_47_15</name>
    <dbReference type="NCBI Taxonomy" id="1618364"/>
    <lineage>
        <taxon>Bacteria</taxon>
        <taxon>Candidatus Amesiibacteriota</taxon>
    </lineage>
</organism>
<dbReference type="Gene3D" id="2.60.60.40">
    <property type="match status" value="1"/>
</dbReference>
<comment type="caution">
    <text evidence="3">The sequence shown here is derived from an EMBL/GenBank/DDBJ whole genome shotgun (WGS) entry which is preliminary data.</text>
</comment>
<feature type="domain" description="AttH" evidence="1">
    <location>
        <begin position="61"/>
        <end position="241"/>
    </location>
</feature>
<dbReference type="Gene3D" id="2.40.370.10">
    <property type="entry name" value="AttH-like domain"/>
    <property type="match status" value="1"/>
</dbReference>
<dbReference type="Proteomes" id="UP000034502">
    <property type="component" value="Unassembled WGS sequence"/>
</dbReference>